<dbReference type="Proteomes" id="UP000652761">
    <property type="component" value="Unassembled WGS sequence"/>
</dbReference>
<feature type="region of interest" description="Disordered" evidence="1">
    <location>
        <begin position="16"/>
        <end position="40"/>
    </location>
</feature>
<dbReference type="AlphaFoldDB" id="A0A843X035"/>
<name>A0A843X035_COLES</name>
<reference evidence="2" key="1">
    <citation type="submission" date="2017-07" db="EMBL/GenBank/DDBJ databases">
        <title>Taro Niue Genome Assembly and Annotation.</title>
        <authorList>
            <person name="Atibalentja N."/>
            <person name="Keating K."/>
            <person name="Fields C.J."/>
        </authorList>
    </citation>
    <scope>NUCLEOTIDE SEQUENCE</scope>
    <source>
        <strain evidence="2">Niue_2</strain>
        <tissue evidence="2">Leaf</tissue>
    </source>
</reference>
<evidence type="ECO:0000256" key="1">
    <source>
        <dbReference type="SAM" id="MobiDB-lite"/>
    </source>
</evidence>
<comment type="caution">
    <text evidence="2">The sequence shown here is derived from an EMBL/GenBank/DDBJ whole genome shotgun (WGS) entry which is preliminary data.</text>
</comment>
<dbReference type="EMBL" id="NMUH01004888">
    <property type="protein sequence ID" value="MQM11171.1"/>
    <property type="molecule type" value="Genomic_DNA"/>
</dbReference>
<sequence>LWEAWDKVGKIAGNQNPMAWMDYGPERSQAAKRNRAAHPEKNVHISGSMSYVTHSQKLRHELERARTFCELFDWTHKHKGTNDYVSESSHTIAKTYDKTMVDRYAEGTAQPNLDPEA</sequence>
<keyword evidence="3" id="KW-1185">Reference proteome</keyword>
<proteinExistence type="predicted"/>
<dbReference type="InterPro" id="IPR004252">
    <property type="entry name" value="Probable_transposase_24"/>
</dbReference>
<gene>
    <name evidence="2" type="ORF">Taro_044075</name>
</gene>
<evidence type="ECO:0000313" key="3">
    <source>
        <dbReference type="Proteomes" id="UP000652761"/>
    </source>
</evidence>
<feature type="non-terminal residue" evidence="2">
    <location>
        <position position="117"/>
    </location>
</feature>
<dbReference type="Pfam" id="PF03004">
    <property type="entry name" value="Transposase_24"/>
    <property type="match status" value="1"/>
</dbReference>
<evidence type="ECO:0000313" key="2">
    <source>
        <dbReference type="EMBL" id="MQM11171.1"/>
    </source>
</evidence>
<accession>A0A843X035</accession>
<organism evidence="2 3">
    <name type="scientific">Colocasia esculenta</name>
    <name type="common">Wild taro</name>
    <name type="synonym">Arum esculentum</name>
    <dbReference type="NCBI Taxonomy" id="4460"/>
    <lineage>
        <taxon>Eukaryota</taxon>
        <taxon>Viridiplantae</taxon>
        <taxon>Streptophyta</taxon>
        <taxon>Embryophyta</taxon>
        <taxon>Tracheophyta</taxon>
        <taxon>Spermatophyta</taxon>
        <taxon>Magnoliopsida</taxon>
        <taxon>Liliopsida</taxon>
        <taxon>Araceae</taxon>
        <taxon>Aroideae</taxon>
        <taxon>Colocasieae</taxon>
        <taxon>Colocasia</taxon>
    </lineage>
</organism>
<protein>
    <submittedName>
        <fullName evidence="2">Uncharacterized protein</fullName>
    </submittedName>
</protein>